<accession>A0AAN8EH12</accession>
<gene>
    <name evidence="3" type="ORF">OHC33_003102</name>
</gene>
<proteinExistence type="predicted"/>
<keyword evidence="2" id="KW-1133">Transmembrane helix</keyword>
<feature type="transmembrane region" description="Helical" evidence="2">
    <location>
        <begin position="741"/>
        <end position="774"/>
    </location>
</feature>
<evidence type="ECO:0000313" key="4">
    <source>
        <dbReference type="Proteomes" id="UP001316803"/>
    </source>
</evidence>
<feature type="transmembrane region" description="Helical" evidence="2">
    <location>
        <begin position="428"/>
        <end position="450"/>
    </location>
</feature>
<evidence type="ECO:0000256" key="2">
    <source>
        <dbReference type="SAM" id="Phobius"/>
    </source>
</evidence>
<keyword evidence="2" id="KW-0812">Transmembrane</keyword>
<protein>
    <recommendedName>
        <fullName evidence="5">RING-type domain-containing protein</fullName>
    </recommendedName>
</protein>
<organism evidence="3 4">
    <name type="scientific">Knufia fluminis</name>
    <dbReference type="NCBI Taxonomy" id="191047"/>
    <lineage>
        <taxon>Eukaryota</taxon>
        <taxon>Fungi</taxon>
        <taxon>Dikarya</taxon>
        <taxon>Ascomycota</taxon>
        <taxon>Pezizomycotina</taxon>
        <taxon>Eurotiomycetes</taxon>
        <taxon>Chaetothyriomycetidae</taxon>
        <taxon>Chaetothyriales</taxon>
        <taxon>Trichomeriaceae</taxon>
        <taxon>Knufia</taxon>
    </lineage>
</organism>
<dbReference type="CDD" id="cd05233">
    <property type="entry name" value="SDR_c"/>
    <property type="match status" value="1"/>
</dbReference>
<name>A0AAN8EH12_9EURO</name>
<feature type="transmembrane region" description="Helical" evidence="2">
    <location>
        <begin position="702"/>
        <end position="721"/>
    </location>
</feature>
<keyword evidence="4" id="KW-1185">Reference proteome</keyword>
<dbReference type="Pfam" id="PF13561">
    <property type="entry name" value="adh_short_C2"/>
    <property type="match status" value="1"/>
</dbReference>
<dbReference type="PANTHER" id="PTHR22696">
    <property type="entry name" value="E3 UBIQUITIN-PROTEIN LIGASE RNF26"/>
    <property type="match status" value="1"/>
</dbReference>
<dbReference type="GO" id="GO:0016567">
    <property type="term" value="P:protein ubiquitination"/>
    <property type="evidence" value="ECO:0007669"/>
    <property type="project" value="TreeGrafter"/>
</dbReference>
<dbReference type="EMBL" id="JAKLMC020000006">
    <property type="protein sequence ID" value="KAK5955464.1"/>
    <property type="molecule type" value="Genomic_DNA"/>
</dbReference>
<evidence type="ECO:0000256" key="1">
    <source>
        <dbReference type="SAM" id="MobiDB-lite"/>
    </source>
</evidence>
<feature type="compositionally biased region" description="Polar residues" evidence="1">
    <location>
        <begin position="1110"/>
        <end position="1119"/>
    </location>
</feature>
<sequence>MADTTKFHIANLFSLKDYVCLVTGGGTGIGLMAAQALSANGAKVYITGRRGEVLQKAADTHHPDKHDADIHGEIIPITTTDVRSKDDLQKLIKEIESKESYLSLVVAAAGVPGPKEPSPDTNDAKELKDKLWDSEGPEDWNETFNVDVTSVYFTTLATMPLLQAAPKDHFSSVIVISSMSGIMKNSQSHFAYNSAKAATVHLSKMMSSEFSRFGVRVNSIAPGYFPSEMTMKQSDDRNKAEMPDEKVKDKGHETPAGRAGRDEEMGMAVIFLAKCAYVNGQILAVDGGVLNEGRNYSGQPSSVAGRIMASTAFATAAADTAQLAATNITVAASNATASAFTATSVKDIALFPLRQLLKIDRFLFTTLPRTVIQATGLNLLANRAIEHFRTGDGPAAAGGGGMAQAGEAAHTWADLFFGAFQQGSNKSYWGMLHYITSRWAFTCVLVALILNRVNIYGSSRQRIILTWNKRLALRLIPIMLFIGQMYHLLQAIQCQTSPEFSLYRHGDIDKYSILDWSTEGGALHRVSSSILFWSSDEQSCAAIGMSRPEPDVRAPRGSFSLLWPTFLRLSLSHLVENLSCSLQQIPVMTEVALSIFEHSLAFAEAETMIAHTITQKITKSTNTTATTTTTTAAAASVTLEGTIPASGTILAINDAAHAFFGSHPFDRINIPVEVLLVALLSCGNGLTSHIIAIIGKKQKWRLANTAFWGLGYMAAFTWGFFTESEMVRMDGDEPKPVNGLLHFPTVAIVGFLPHMAVILGILVCGLIYLVALFLTAISLGTNPNIRRPTSLKERVSIAHDNLQAAIQLKTVAIRYYEDFYTALLRVGFAALTAASEAVFLNEGRAVEMRQFTWLEEERLDELDATRSVRPADEAHFQIVEEYGLPTMSVDDRSQRAGEWKSGYDKERKLEKKDKTLQNKDSFIYPNPRTDGVGALQRTTRFYLLFIFMRGILFTVGGWIAFGIGRFLDRIGLTARPAWLRKAIGDSLKQISNDRDRLRTLEENKKFDEWAQQSSVQNRIRDADIDIEHDMRSRIALENHENPQEVLDQKMYDWWKEGGWYSSIDESGDYLPPIPSIEQDDDATSVITTTTAASTNDDEQQWESEPEGARTPTQRHQSPGWSFAGLRQRRSVTPSPEAPILDNATLARLLNPTDQKSRDEARILSSHLSNNSIMTRSRYRRQFENDRAKVLLAGRTPLALGINNNNTTQPQSTSGPRPLTGEEEFSILEQLLITRRVQKQRRTHNLSAQNLPAFSDVQPHEQTSTGPLCVVCQAEPRSIIAWPCRCLTVCEDCRVNLAMNNFGNCVTCRRGVGGFVRLYVP</sequence>
<feature type="transmembrane region" description="Helical" evidence="2">
    <location>
        <begin position="674"/>
        <end position="695"/>
    </location>
</feature>
<evidence type="ECO:0000313" key="3">
    <source>
        <dbReference type="EMBL" id="KAK5955464.1"/>
    </source>
</evidence>
<dbReference type="InterPro" id="IPR036291">
    <property type="entry name" value="NAD(P)-bd_dom_sf"/>
</dbReference>
<evidence type="ECO:0008006" key="5">
    <source>
        <dbReference type="Google" id="ProtNLM"/>
    </source>
</evidence>
<dbReference type="GO" id="GO:0006511">
    <property type="term" value="P:ubiquitin-dependent protein catabolic process"/>
    <property type="evidence" value="ECO:0007669"/>
    <property type="project" value="TreeGrafter"/>
</dbReference>
<dbReference type="InterPro" id="IPR013083">
    <property type="entry name" value="Znf_RING/FYVE/PHD"/>
</dbReference>
<feature type="region of interest" description="Disordered" evidence="1">
    <location>
        <begin position="228"/>
        <end position="259"/>
    </location>
</feature>
<dbReference type="PANTHER" id="PTHR22696:SF1">
    <property type="entry name" value="E3 UBIQUITIN-PROTEIN LIGASE RNF26"/>
    <property type="match status" value="1"/>
</dbReference>
<dbReference type="Gene3D" id="3.40.50.720">
    <property type="entry name" value="NAD(P)-binding Rossmann-like Domain"/>
    <property type="match status" value="1"/>
</dbReference>
<dbReference type="InterPro" id="IPR002347">
    <property type="entry name" value="SDR_fam"/>
</dbReference>
<keyword evidence="2" id="KW-0472">Membrane</keyword>
<feature type="compositionally biased region" description="Basic and acidic residues" evidence="1">
    <location>
        <begin position="233"/>
        <end position="259"/>
    </location>
</feature>
<dbReference type="Gene3D" id="3.30.40.10">
    <property type="entry name" value="Zinc/RING finger domain, C3HC4 (zinc finger)"/>
    <property type="match status" value="1"/>
</dbReference>
<dbReference type="GO" id="GO:0061630">
    <property type="term" value="F:ubiquitin protein ligase activity"/>
    <property type="evidence" value="ECO:0007669"/>
    <property type="project" value="TreeGrafter"/>
</dbReference>
<dbReference type="SUPFAM" id="SSF51735">
    <property type="entry name" value="NAD(P)-binding Rossmann-fold domains"/>
    <property type="match status" value="1"/>
</dbReference>
<reference evidence="3 4" key="1">
    <citation type="submission" date="2022-12" db="EMBL/GenBank/DDBJ databases">
        <title>Genomic features and morphological characterization of a novel Knufia sp. strain isolated from spacecraft assembly facility.</title>
        <authorList>
            <person name="Teixeira M."/>
            <person name="Chander A.M."/>
            <person name="Stajich J.E."/>
            <person name="Venkateswaran K."/>
        </authorList>
    </citation>
    <scope>NUCLEOTIDE SEQUENCE [LARGE SCALE GENOMIC DNA]</scope>
    <source>
        <strain evidence="3 4">FJI-L2-BK-P2</strain>
    </source>
</reference>
<dbReference type="Proteomes" id="UP001316803">
    <property type="component" value="Unassembled WGS sequence"/>
</dbReference>
<comment type="caution">
    <text evidence="3">The sequence shown here is derived from an EMBL/GenBank/DDBJ whole genome shotgun (WGS) entry which is preliminary data.</text>
</comment>
<feature type="region of interest" description="Disordered" evidence="1">
    <location>
        <begin position="1091"/>
        <end position="1137"/>
    </location>
</feature>
<dbReference type="PRINTS" id="PR00081">
    <property type="entry name" value="GDHRDH"/>
</dbReference>
<feature type="transmembrane region" description="Helical" evidence="2">
    <location>
        <begin position="471"/>
        <end position="489"/>
    </location>
</feature>
<feature type="compositionally biased region" description="Acidic residues" evidence="1">
    <location>
        <begin position="1095"/>
        <end position="1105"/>
    </location>
</feature>
<feature type="transmembrane region" description="Helical" evidence="2">
    <location>
        <begin position="941"/>
        <end position="961"/>
    </location>
</feature>
<dbReference type="Pfam" id="PF13920">
    <property type="entry name" value="zf-C3HC4_3"/>
    <property type="match status" value="1"/>
</dbReference>